<protein>
    <recommendedName>
        <fullName evidence="5">DNA mismatch repair proteins mutS family domain-containing protein</fullName>
    </recommendedName>
</protein>
<dbReference type="InParanoid" id="A0A3B5Q5J3"/>
<dbReference type="PROSITE" id="PS00486">
    <property type="entry name" value="DNA_MISMATCH_REPAIR_2"/>
    <property type="match status" value="1"/>
</dbReference>
<dbReference type="PANTHER" id="PTHR11361:SF35">
    <property type="entry name" value="DNA MISMATCH REPAIR PROTEIN MSH2"/>
    <property type="match status" value="1"/>
</dbReference>
<reference evidence="7" key="2">
    <citation type="journal article" date="2013" name="Nat. Genet.">
        <title>The genome of the platyfish, Xiphophorus maculatus, provides insights into evolutionary adaptation and several complex traits.</title>
        <authorList>
            <person name="Schartl M."/>
            <person name="Walter R.B."/>
            <person name="Shen Y."/>
            <person name="Garcia T."/>
            <person name="Catchen J."/>
            <person name="Amores A."/>
            <person name="Braasch I."/>
            <person name="Chalopin D."/>
            <person name="Volff J.N."/>
            <person name="Lesch K.P."/>
            <person name="Bisazza A."/>
            <person name="Minx P."/>
            <person name="Hillier L."/>
            <person name="Wilson R.K."/>
            <person name="Fuerstenberg S."/>
            <person name="Boore J."/>
            <person name="Searle S."/>
            <person name="Postlethwait J.H."/>
            <person name="Warren W.C."/>
        </authorList>
    </citation>
    <scope>NUCLEOTIDE SEQUENCE [LARGE SCALE GENOMIC DNA]</scope>
    <source>
        <strain evidence="7">JP 163 A</strain>
    </source>
</reference>
<feature type="region of interest" description="Disordered" evidence="4">
    <location>
        <begin position="279"/>
        <end position="298"/>
    </location>
</feature>
<dbReference type="SMART" id="SM00534">
    <property type="entry name" value="MUTSac"/>
    <property type="match status" value="1"/>
</dbReference>
<dbReference type="GO" id="GO:0002204">
    <property type="term" value="P:somatic recombination of immunoglobulin genes involved in immune response"/>
    <property type="evidence" value="ECO:0007669"/>
    <property type="project" value="TreeGrafter"/>
</dbReference>
<dbReference type="GO" id="GO:0030983">
    <property type="term" value="F:mismatched DNA binding"/>
    <property type="evidence" value="ECO:0007669"/>
    <property type="project" value="InterPro"/>
</dbReference>
<dbReference type="InterPro" id="IPR045076">
    <property type="entry name" value="MutS"/>
</dbReference>
<dbReference type="SUPFAM" id="SSF52540">
    <property type="entry name" value="P-loop containing nucleoside triphosphate hydrolases"/>
    <property type="match status" value="1"/>
</dbReference>
<dbReference type="GeneTree" id="ENSGT00550000074867"/>
<dbReference type="GO" id="GO:0006312">
    <property type="term" value="P:mitotic recombination"/>
    <property type="evidence" value="ECO:0007669"/>
    <property type="project" value="TreeGrafter"/>
</dbReference>
<organism evidence="6 7">
    <name type="scientific">Xiphophorus maculatus</name>
    <name type="common">Southern platyfish</name>
    <name type="synonym">Platypoecilus maculatus</name>
    <dbReference type="NCBI Taxonomy" id="8083"/>
    <lineage>
        <taxon>Eukaryota</taxon>
        <taxon>Metazoa</taxon>
        <taxon>Chordata</taxon>
        <taxon>Craniata</taxon>
        <taxon>Vertebrata</taxon>
        <taxon>Euteleostomi</taxon>
        <taxon>Actinopterygii</taxon>
        <taxon>Neopterygii</taxon>
        <taxon>Teleostei</taxon>
        <taxon>Neoteleostei</taxon>
        <taxon>Acanthomorphata</taxon>
        <taxon>Ovalentaria</taxon>
        <taxon>Atherinomorphae</taxon>
        <taxon>Cyprinodontiformes</taxon>
        <taxon>Poeciliidae</taxon>
        <taxon>Poeciliinae</taxon>
        <taxon>Xiphophorus</taxon>
    </lineage>
</organism>
<dbReference type="PANTHER" id="PTHR11361">
    <property type="entry name" value="DNA MISMATCH REPAIR PROTEIN MUTS FAMILY MEMBER"/>
    <property type="match status" value="1"/>
</dbReference>
<reference evidence="6" key="4">
    <citation type="submission" date="2025-09" db="UniProtKB">
        <authorList>
            <consortium name="Ensembl"/>
        </authorList>
    </citation>
    <scope>IDENTIFICATION</scope>
    <source>
        <strain evidence="6">JP 163 A</strain>
    </source>
</reference>
<accession>A0A3B5Q5J3</accession>
<dbReference type="InterPro" id="IPR027417">
    <property type="entry name" value="P-loop_NTPase"/>
</dbReference>
<name>A0A3B5Q5J3_XIPMA</name>
<proteinExistence type="predicted"/>
<evidence type="ECO:0000256" key="1">
    <source>
        <dbReference type="ARBA" id="ARBA00022741"/>
    </source>
</evidence>
<evidence type="ECO:0000256" key="2">
    <source>
        <dbReference type="ARBA" id="ARBA00022840"/>
    </source>
</evidence>
<dbReference type="GO" id="GO:0032301">
    <property type="term" value="C:MutSalpha complex"/>
    <property type="evidence" value="ECO:0007669"/>
    <property type="project" value="TreeGrafter"/>
</dbReference>
<keyword evidence="7" id="KW-1185">Reference proteome</keyword>
<dbReference type="AlphaFoldDB" id="A0A3B5Q5J3"/>
<keyword evidence="2" id="KW-0067">ATP-binding</keyword>
<dbReference type="InterPro" id="IPR000432">
    <property type="entry name" value="DNA_mismatch_repair_MutS_C"/>
</dbReference>
<dbReference type="GO" id="GO:0006298">
    <property type="term" value="P:mismatch repair"/>
    <property type="evidence" value="ECO:0007669"/>
    <property type="project" value="InterPro"/>
</dbReference>
<dbReference type="Pfam" id="PF00488">
    <property type="entry name" value="MutS_V"/>
    <property type="match status" value="1"/>
</dbReference>
<reference evidence="7" key="1">
    <citation type="submission" date="2012-01" db="EMBL/GenBank/DDBJ databases">
        <authorList>
            <person name="Walter R."/>
            <person name="Schartl M."/>
            <person name="Warren W."/>
        </authorList>
    </citation>
    <scope>NUCLEOTIDE SEQUENCE [LARGE SCALE GENOMIC DNA]</scope>
    <source>
        <strain evidence="7">JP 163 A</strain>
    </source>
</reference>
<keyword evidence="1" id="KW-0547">Nucleotide-binding</keyword>
<evidence type="ECO:0000256" key="4">
    <source>
        <dbReference type="SAM" id="MobiDB-lite"/>
    </source>
</evidence>
<feature type="domain" description="DNA mismatch repair proteins mutS family" evidence="5">
    <location>
        <begin position="179"/>
        <end position="195"/>
    </location>
</feature>
<sequence>MLQSFICDRLFEVFVAHLPPGYVDPLQTLSDVIAQLDAVASFAVASVSAPVPYVRPRLLDDGHRRLELLQARHPCMETDADTAFIPNDLSFVQGEKSFYIITGPNMGGKSTFIRQVGLIALVAQIGCFVPCEKAELSVIDSVLARVGAGDSQVKGVSTFMSEMLETAHDGKNDSATENSLIIIDELGRGTSTYDGFGLAWAISEHISSKIRCFCHELTALAAQQPAVHNLHVTALTTHNTLTMLYRVKPGQYFGIHVAELACFPPSVMAVAREKAEELEEFQEPVGDDSKRDEEPEVKRRWTDKQVRLDLTQFFCCHSNANCQCCSLFLACRKSSASEAEPEHKLVAGENY</sequence>
<keyword evidence="3" id="KW-0238">DNA-binding</keyword>
<evidence type="ECO:0000256" key="3">
    <source>
        <dbReference type="ARBA" id="ARBA00023125"/>
    </source>
</evidence>
<reference evidence="6" key="3">
    <citation type="submission" date="2025-08" db="UniProtKB">
        <authorList>
            <consortium name="Ensembl"/>
        </authorList>
    </citation>
    <scope>IDENTIFICATION</scope>
    <source>
        <strain evidence="6">JP 163 A</strain>
    </source>
</reference>
<dbReference type="Ensembl" id="ENSXMAT00000028648.1">
    <property type="protein sequence ID" value="ENSXMAP00000025311.1"/>
    <property type="gene ID" value="ENSXMAG00000023219.1"/>
</dbReference>
<feature type="compositionally biased region" description="Basic and acidic residues" evidence="4">
    <location>
        <begin position="287"/>
        <end position="298"/>
    </location>
</feature>
<evidence type="ECO:0000259" key="5">
    <source>
        <dbReference type="PROSITE" id="PS00486"/>
    </source>
</evidence>
<evidence type="ECO:0000313" key="7">
    <source>
        <dbReference type="Proteomes" id="UP000002852"/>
    </source>
</evidence>
<evidence type="ECO:0000313" key="6">
    <source>
        <dbReference type="Ensembl" id="ENSXMAP00000025311.1"/>
    </source>
</evidence>
<dbReference type="GO" id="GO:0140664">
    <property type="term" value="F:ATP-dependent DNA damage sensor activity"/>
    <property type="evidence" value="ECO:0007669"/>
    <property type="project" value="InterPro"/>
</dbReference>
<dbReference type="Proteomes" id="UP000002852">
    <property type="component" value="Unassembled WGS sequence"/>
</dbReference>
<dbReference type="Gene3D" id="3.40.50.300">
    <property type="entry name" value="P-loop containing nucleotide triphosphate hydrolases"/>
    <property type="match status" value="1"/>
</dbReference>
<dbReference type="GO" id="GO:0005524">
    <property type="term" value="F:ATP binding"/>
    <property type="evidence" value="ECO:0007669"/>
    <property type="project" value="UniProtKB-KW"/>
</dbReference>
<dbReference type="STRING" id="8083.ENSXMAP00000025311"/>